<feature type="compositionally biased region" description="Polar residues" evidence="3">
    <location>
        <begin position="208"/>
        <end position="224"/>
    </location>
</feature>
<dbReference type="SUPFAM" id="SSF53335">
    <property type="entry name" value="S-adenosyl-L-methionine-dependent methyltransferases"/>
    <property type="match status" value="1"/>
</dbReference>
<comment type="caution">
    <text evidence="5">The sequence shown here is derived from an EMBL/GenBank/DDBJ whole genome shotgun (WGS) entry which is preliminary data.</text>
</comment>
<dbReference type="InterPro" id="IPR025714">
    <property type="entry name" value="Methyltranfer_dom"/>
</dbReference>
<organism evidence="5 6">
    <name type="scientific">Periconia digitata</name>
    <dbReference type="NCBI Taxonomy" id="1303443"/>
    <lineage>
        <taxon>Eukaryota</taxon>
        <taxon>Fungi</taxon>
        <taxon>Dikarya</taxon>
        <taxon>Ascomycota</taxon>
        <taxon>Pezizomycotina</taxon>
        <taxon>Dothideomycetes</taxon>
        <taxon>Pleosporomycetidae</taxon>
        <taxon>Pleosporales</taxon>
        <taxon>Massarineae</taxon>
        <taxon>Periconiaceae</taxon>
        <taxon>Periconia</taxon>
    </lineage>
</organism>
<proteinExistence type="inferred from homology"/>
<dbReference type="InterPro" id="IPR050447">
    <property type="entry name" value="Erg6_SMT_methyltransf"/>
</dbReference>
<name>A0A9W4UVI0_9PLEO</name>
<evidence type="ECO:0000256" key="3">
    <source>
        <dbReference type="SAM" id="MobiDB-lite"/>
    </source>
</evidence>
<dbReference type="CDD" id="cd02440">
    <property type="entry name" value="AdoMet_MTases"/>
    <property type="match status" value="1"/>
</dbReference>
<dbReference type="PANTHER" id="PTHR44068:SF1">
    <property type="entry name" value="HYPOTHETICAL LOC100005854"/>
    <property type="match status" value="1"/>
</dbReference>
<gene>
    <name evidence="5" type="ORF">PDIGIT_LOCUS15444</name>
</gene>
<dbReference type="EMBL" id="CAOQHR010000013">
    <property type="protein sequence ID" value="CAI6342239.1"/>
    <property type="molecule type" value="Genomic_DNA"/>
</dbReference>
<comment type="similarity">
    <text evidence="2">Belongs to the class I-like SAM-binding methyltransferase superfamily. Erg6/SMT family.</text>
</comment>
<dbReference type="Proteomes" id="UP001152607">
    <property type="component" value="Unassembled WGS sequence"/>
</dbReference>
<accession>A0A9W4UVI0</accession>
<sequence>MATNQDQTTSQKPGHPPAQATLHEVRTAENSAAFLLPKLQDMKNVNPDLKLLDVGCGSGTIAASFAKLIPEGRVTGIDVNSSILPRARAVAEMNGVANIEFQEGSIFQLPFADETFDVTFCHQVLIHIGTPWDALREMLRVTKRGGIVAAREGDYESECIWPELPGLKKFHALMAGCMKAGGGNPTTGRLLLSWALKIGVERSHVQSSFGTSSYDTPSGRNTCSKGLRDQLRGGSLREKAFKYGLGSENDLDEMIEAWEEWEKRDDASLSMLQGEILIQK</sequence>
<evidence type="ECO:0000259" key="4">
    <source>
        <dbReference type="Pfam" id="PF13847"/>
    </source>
</evidence>
<dbReference type="Gene3D" id="3.40.50.150">
    <property type="entry name" value="Vaccinia Virus protein VP39"/>
    <property type="match status" value="1"/>
</dbReference>
<keyword evidence="6" id="KW-1185">Reference proteome</keyword>
<keyword evidence="1" id="KW-0808">Transferase</keyword>
<dbReference type="AlphaFoldDB" id="A0A9W4UVI0"/>
<dbReference type="PANTHER" id="PTHR44068">
    <property type="entry name" value="ZGC:194242"/>
    <property type="match status" value="1"/>
</dbReference>
<evidence type="ECO:0000313" key="6">
    <source>
        <dbReference type="Proteomes" id="UP001152607"/>
    </source>
</evidence>
<dbReference type="GO" id="GO:0005783">
    <property type="term" value="C:endoplasmic reticulum"/>
    <property type="evidence" value="ECO:0007669"/>
    <property type="project" value="TreeGrafter"/>
</dbReference>
<evidence type="ECO:0000313" key="5">
    <source>
        <dbReference type="EMBL" id="CAI6342239.1"/>
    </source>
</evidence>
<feature type="domain" description="Methyltransferase" evidence="4">
    <location>
        <begin position="47"/>
        <end position="160"/>
    </location>
</feature>
<dbReference type="InterPro" id="IPR029063">
    <property type="entry name" value="SAM-dependent_MTases_sf"/>
</dbReference>
<dbReference type="GO" id="GO:0016126">
    <property type="term" value="P:sterol biosynthetic process"/>
    <property type="evidence" value="ECO:0007669"/>
    <property type="project" value="TreeGrafter"/>
</dbReference>
<protein>
    <recommendedName>
        <fullName evidence="4">Methyltransferase domain-containing protein</fullName>
    </recommendedName>
</protein>
<feature type="region of interest" description="Disordered" evidence="3">
    <location>
        <begin position="208"/>
        <end position="227"/>
    </location>
</feature>
<dbReference type="GO" id="GO:0003838">
    <property type="term" value="F:sterol 24-C-methyltransferase activity"/>
    <property type="evidence" value="ECO:0007669"/>
    <property type="project" value="TreeGrafter"/>
</dbReference>
<dbReference type="OrthoDB" id="10017101at2759"/>
<dbReference type="Pfam" id="PF13847">
    <property type="entry name" value="Methyltransf_31"/>
    <property type="match status" value="1"/>
</dbReference>
<evidence type="ECO:0000256" key="1">
    <source>
        <dbReference type="ARBA" id="ARBA00022679"/>
    </source>
</evidence>
<reference evidence="5" key="1">
    <citation type="submission" date="2023-01" db="EMBL/GenBank/DDBJ databases">
        <authorList>
            <person name="Van Ghelder C."/>
            <person name="Rancurel C."/>
        </authorList>
    </citation>
    <scope>NUCLEOTIDE SEQUENCE</scope>
    <source>
        <strain evidence="5">CNCM I-4278</strain>
    </source>
</reference>
<evidence type="ECO:0000256" key="2">
    <source>
        <dbReference type="ARBA" id="ARBA00038188"/>
    </source>
</evidence>